<dbReference type="EMBL" id="JACHVB010000025">
    <property type="protein sequence ID" value="MBC2594584.1"/>
    <property type="molecule type" value="Genomic_DNA"/>
</dbReference>
<dbReference type="SUPFAM" id="SSF52317">
    <property type="entry name" value="Class I glutamine amidotransferase-like"/>
    <property type="match status" value="1"/>
</dbReference>
<accession>A0A842HGA7</accession>
<dbReference type="AlphaFoldDB" id="A0A842HGA7"/>
<dbReference type="InterPro" id="IPR017853">
    <property type="entry name" value="GH"/>
</dbReference>
<proteinExistence type="predicted"/>
<dbReference type="Gene3D" id="3.40.50.880">
    <property type="match status" value="1"/>
</dbReference>
<protein>
    <submittedName>
        <fullName evidence="2">Beta-galactosidase trimerization domain-containing protein</fullName>
    </submittedName>
</protein>
<reference evidence="2 3" key="1">
    <citation type="submission" date="2020-07" db="EMBL/GenBank/DDBJ databases">
        <authorList>
            <person name="Feng X."/>
        </authorList>
    </citation>
    <scope>NUCLEOTIDE SEQUENCE [LARGE SCALE GENOMIC DNA]</scope>
    <source>
        <strain evidence="2 3">JCM31066</strain>
    </source>
</reference>
<dbReference type="InterPro" id="IPR029062">
    <property type="entry name" value="Class_I_gatase-like"/>
</dbReference>
<evidence type="ECO:0000259" key="1">
    <source>
        <dbReference type="Pfam" id="PF08532"/>
    </source>
</evidence>
<dbReference type="Pfam" id="PF08532">
    <property type="entry name" value="Glyco_hydro_42M"/>
    <property type="match status" value="1"/>
</dbReference>
<dbReference type="Proteomes" id="UP000546464">
    <property type="component" value="Unassembled WGS sequence"/>
</dbReference>
<dbReference type="GO" id="GO:0004565">
    <property type="term" value="F:beta-galactosidase activity"/>
    <property type="evidence" value="ECO:0007669"/>
    <property type="project" value="InterPro"/>
</dbReference>
<comment type="caution">
    <text evidence="2">The sequence shown here is derived from an EMBL/GenBank/DDBJ whole genome shotgun (WGS) entry which is preliminary data.</text>
</comment>
<evidence type="ECO:0000313" key="3">
    <source>
        <dbReference type="Proteomes" id="UP000546464"/>
    </source>
</evidence>
<dbReference type="GO" id="GO:0005975">
    <property type="term" value="P:carbohydrate metabolic process"/>
    <property type="evidence" value="ECO:0007669"/>
    <property type="project" value="InterPro"/>
</dbReference>
<dbReference type="Gene3D" id="3.20.20.80">
    <property type="entry name" value="Glycosidases"/>
    <property type="match status" value="1"/>
</dbReference>
<feature type="domain" description="Beta-galactosidase trimerisation" evidence="1">
    <location>
        <begin position="377"/>
        <end position="442"/>
    </location>
</feature>
<keyword evidence="3" id="KW-1185">Reference proteome</keyword>
<name>A0A842HGA7_9BACT</name>
<dbReference type="InterPro" id="IPR028212">
    <property type="entry name" value="GHL6"/>
</dbReference>
<gene>
    <name evidence="2" type="ORF">H5P28_09965</name>
</gene>
<evidence type="ECO:0000313" key="2">
    <source>
        <dbReference type="EMBL" id="MBC2594584.1"/>
    </source>
</evidence>
<dbReference type="Pfam" id="PF14871">
    <property type="entry name" value="GHL6"/>
    <property type="match status" value="1"/>
</dbReference>
<dbReference type="CDD" id="cd03143">
    <property type="entry name" value="A4_beta-galactosidase_middle_domain"/>
    <property type="match status" value="1"/>
</dbReference>
<organism evidence="2 3">
    <name type="scientific">Ruficoccus amylovorans</name>
    <dbReference type="NCBI Taxonomy" id="1804625"/>
    <lineage>
        <taxon>Bacteria</taxon>
        <taxon>Pseudomonadati</taxon>
        <taxon>Verrucomicrobiota</taxon>
        <taxon>Opitutia</taxon>
        <taxon>Puniceicoccales</taxon>
        <taxon>Cerasicoccaceae</taxon>
        <taxon>Ruficoccus</taxon>
    </lineage>
</organism>
<dbReference type="InterPro" id="IPR013738">
    <property type="entry name" value="Beta_galactosidase_Trimer"/>
</dbReference>
<dbReference type="RefSeq" id="WP_185675565.1">
    <property type="nucleotide sequence ID" value="NZ_JACHVB010000025.1"/>
</dbReference>
<dbReference type="SUPFAM" id="SSF51445">
    <property type="entry name" value="(Trans)glycosidases"/>
    <property type="match status" value="1"/>
</dbReference>
<sequence length="682" mass="75876">MTQPLRFRQIHLDFHTSGAIDRIGERFDKKAWQRTLQEAAVNSVTTFATCHHGWSYYDTQVGQRHPGLNFDLLRAQYEASKEIDINVPIYLTAGVHNLMAEEHPEWRMITPDGSYAGWTQSPLEAGFKCMSFHSPYLDHLCEQIQEVVKLFPEADGIFLDIISQFDDCSEWALKHMREKGLDPANPGDRAQSKVDALFKYYQRTTEAVRNLNPDMPIFHNSGHLVPGFREILPWFSHLELESLPTGGWGYDHFPLSAKYAHTLGLDYLGMTGKFHTTWGEFGGYKSPNALRYECCAMLAYGAKCSVGDQLHPVGQLDGSTYEIIGHAYREVARKEAFVEGARNVADAAILSSVSTRAAEAFRNKERDDASDTGAARVLLEEHILFDVIDPQADFTAYRMLVLPDNVAVGPELATKLKSYLAAGGKLFLTGDSGIDSESGQMLFDIGGEVGAPSEFLPDYLLPTEALRADFVASPLVMYRRSRRLKVTDGESLGEIYDPYFNRAWDHFCSHQHAPARTEPSGYAGGVRKGNVLYLAHPVFSIYRGFGQVALRQIIGRALRSLLGSDETLSLRGLPSTGRVTLTHQEAEARHILHLLYANTINRGGISDLHGGNAAGKQASYEVIDELMPVDNIEVELRPGVAIRAVTLEPEGEPLAFEQSGDGPLRLRLPRLVCHQMIALQHS</sequence>